<comment type="caution">
    <text evidence="2">The sequence shown here is derived from an EMBL/GenBank/DDBJ whole genome shotgun (WGS) entry which is preliminary data.</text>
</comment>
<dbReference type="PANTHER" id="PTHR43384:SF13">
    <property type="entry name" value="SLR0110 PROTEIN"/>
    <property type="match status" value="1"/>
</dbReference>
<dbReference type="GO" id="GO:0005524">
    <property type="term" value="F:ATP binding"/>
    <property type="evidence" value="ECO:0007669"/>
    <property type="project" value="TreeGrafter"/>
</dbReference>
<dbReference type="EMBL" id="SOAN01000019">
    <property type="protein sequence ID" value="TDS82311.1"/>
    <property type="molecule type" value="Genomic_DNA"/>
</dbReference>
<organism evidence="2 3">
    <name type="scientific">Nesterenkonia aurantiaca</name>
    <dbReference type="NCBI Taxonomy" id="1436010"/>
    <lineage>
        <taxon>Bacteria</taxon>
        <taxon>Bacillati</taxon>
        <taxon>Actinomycetota</taxon>
        <taxon>Actinomycetes</taxon>
        <taxon>Micrococcales</taxon>
        <taxon>Micrococcaceae</taxon>
        <taxon>Nesterenkonia</taxon>
    </lineage>
</organism>
<dbReference type="InterPro" id="IPR027417">
    <property type="entry name" value="P-loop_NTPase"/>
</dbReference>
<dbReference type="GO" id="GO:0009898">
    <property type="term" value="C:cytoplasmic side of plasma membrane"/>
    <property type="evidence" value="ECO:0007669"/>
    <property type="project" value="TreeGrafter"/>
</dbReference>
<protein>
    <submittedName>
        <fullName evidence="2">Pilus assembly protein CpaE</fullName>
    </submittedName>
</protein>
<evidence type="ECO:0000313" key="2">
    <source>
        <dbReference type="EMBL" id="TDS82311.1"/>
    </source>
</evidence>
<feature type="domain" description="AAA" evidence="1">
    <location>
        <begin position="140"/>
        <end position="303"/>
    </location>
</feature>
<evidence type="ECO:0000313" key="3">
    <source>
        <dbReference type="Proteomes" id="UP000294506"/>
    </source>
</evidence>
<dbReference type="PANTHER" id="PTHR43384">
    <property type="entry name" value="SEPTUM SITE-DETERMINING PROTEIN MIND HOMOLOG, CHLOROPLASTIC-RELATED"/>
    <property type="match status" value="1"/>
</dbReference>
<dbReference type="Pfam" id="PF13614">
    <property type="entry name" value="AAA_31"/>
    <property type="match status" value="1"/>
</dbReference>
<dbReference type="GO" id="GO:0005829">
    <property type="term" value="C:cytosol"/>
    <property type="evidence" value="ECO:0007669"/>
    <property type="project" value="TreeGrafter"/>
</dbReference>
<name>A0A4R7FUE9_9MICC</name>
<proteinExistence type="predicted"/>
<reference evidence="2 3" key="1">
    <citation type="submission" date="2019-03" db="EMBL/GenBank/DDBJ databases">
        <title>Genomic Encyclopedia of Type Strains, Phase III (KMG-III): the genomes of soil and plant-associated and newly described type strains.</title>
        <authorList>
            <person name="Whitman W."/>
        </authorList>
    </citation>
    <scope>NUCLEOTIDE SEQUENCE [LARGE SCALE GENOMIC DNA]</scope>
    <source>
        <strain evidence="2 3">DSM 27373</strain>
    </source>
</reference>
<dbReference type="GO" id="GO:0016887">
    <property type="term" value="F:ATP hydrolysis activity"/>
    <property type="evidence" value="ECO:0007669"/>
    <property type="project" value="TreeGrafter"/>
</dbReference>
<accession>A0A4R7FUE9</accession>
<keyword evidence="3" id="KW-1185">Reference proteome</keyword>
<dbReference type="InterPro" id="IPR025669">
    <property type="entry name" value="AAA_dom"/>
</dbReference>
<dbReference type="RefSeq" id="WP_133726723.1">
    <property type="nucleotide sequence ID" value="NZ_SOAN01000019.1"/>
</dbReference>
<gene>
    <name evidence="2" type="ORF">EV640_1193</name>
</gene>
<evidence type="ECO:0000259" key="1">
    <source>
        <dbReference type="Pfam" id="PF13614"/>
    </source>
</evidence>
<dbReference type="InterPro" id="IPR050625">
    <property type="entry name" value="ParA/MinD_ATPase"/>
</dbReference>
<dbReference type="Gene3D" id="3.40.50.2300">
    <property type="match status" value="1"/>
</dbReference>
<sequence>MIRIAFSGADVDLEAVYTQAAGAGYLSLRVPYSEDPADLLGRLQGGSVPGVMVMDSRRDPDLCLALAARFHTEHPDTVVLLITDQPEALGLGAMRAGVTDLLSPGADLSQVSRALGKAKQQAEALAARRAETAPKGPSGRVITVVSAKGGVGKTTVTTNLAVALAQAVPHSTVIVDLDLQFGDVATALSLSPEHFLPDALQSVATGDTIALKTRLTLHETGLYVLPAPADPAAADGITSAQISQLLQVLTQEFPYVVVDTSPGLADHTLGALDHTTDPLLLTTLSVPALSGLRKIVDTLSVLQMFTERYHVVVNHSDAADGVALKDVEQTLGVPVGTAIPRSKGAPASINIGAPLLQSQTRDPLVRSLVSLANMLLPAGTTLDRRGRLRAKGKKT</sequence>
<dbReference type="AlphaFoldDB" id="A0A4R7FUE9"/>
<dbReference type="Proteomes" id="UP000294506">
    <property type="component" value="Unassembled WGS sequence"/>
</dbReference>
<dbReference type="SUPFAM" id="SSF52540">
    <property type="entry name" value="P-loop containing nucleoside triphosphate hydrolases"/>
    <property type="match status" value="1"/>
</dbReference>
<dbReference type="GO" id="GO:0051782">
    <property type="term" value="P:negative regulation of cell division"/>
    <property type="evidence" value="ECO:0007669"/>
    <property type="project" value="TreeGrafter"/>
</dbReference>
<dbReference type="Gene3D" id="3.40.50.300">
    <property type="entry name" value="P-loop containing nucleotide triphosphate hydrolases"/>
    <property type="match status" value="1"/>
</dbReference>